<dbReference type="RefSeq" id="WP_078928084.1">
    <property type="nucleotide sequence ID" value="NZ_FUXX01000005.1"/>
</dbReference>
<evidence type="ECO:0000313" key="1">
    <source>
        <dbReference type="EMBL" id="SKA58688.1"/>
    </source>
</evidence>
<dbReference type="AlphaFoldDB" id="A0A1T4V1D5"/>
<protein>
    <submittedName>
        <fullName evidence="1">Uncharacterized protein</fullName>
    </submittedName>
</protein>
<accession>A0A1T4V1D5</accession>
<dbReference type="EMBL" id="FUXX01000005">
    <property type="protein sequence ID" value="SKA58688.1"/>
    <property type="molecule type" value="Genomic_DNA"/>
</dbReference>
<proteinExistence type="predicted"/>
<evidence type="ECO:0000313" key="2">
    <source>
        <dbReference type="Proteomes" id="UP000242432"/>
    </source>
</evidence>
<gene>
    <name evidence="1" type="ORF">SAMN02745213_00511</name>
</gene>
<reference evidence="2" key="1">
    <citation type="submission" date="2017-02" db="EMBL/GenBank/DDBJ databases">
        <authorList>
            <person name="Varghese N."/>
            <person name="Submissions S."/>
        </authorList>
    </citation>
    <scope>NUCLEOTIDE SEQUENCE [LARGE SCALE GENOMIC DNA]</scope>
    <source>
        <strain evidence="2">DSM 3072</strain>
    </source>
</reference>
<name>A0A1T4V1D5_9GAMM</name>
<sequence length="228" mass="26500">MNKNIKKAVEDFNSEVKDSEKIIIGVKAHKAESKEELKKRLKSIAEYSCDHFLSTGAMCYSPAHTEARIYTNICPHCGRMYQYGLYTYVDSRHNPHEIIQKKISEIVNEIKKIGYDIQVEHMCGFCYQQEYGKAPIHIEYSCEYESEEENLECESEKVYERILESNDSVSVLSFRFKSTDEYTRNIVSLEDCELMLDFLNGNNAYVGDRDEIHMLTDCCELIKHLLGL</sequence>
<dbReference type="Proteomes" id="UP000242432">
    <property type="component" value="Unassembled WGS sequence"/>
</dbReference>
<keyword evidence="2" id="KW-1185">Reference proteome</keyword>
<organism evidence="1 2">
    <name type="scientific">Succinivibrio dextrinosolvens DSM 3072</name>
    <dbReference type="NCBI Taxonomy" id="1123324"/>
    <lineage>
        <taxon>Bacteria</taxon>
        <taxon>Pseudomonadati</taxon>
        <taxon>Pseudomonadota</taxon>
        <taxon>Gammaproteobacteria</taxon>
        <taxon>Aeromonadales</taxon>
        <taxon>Succinivibrionaceae</taxon>
        <taxon>Succinivibrio</taxon>
    </lineage>
</organism>